<evidence type="ECO:0000256" key="8">
    <source>
        <dbReference type="HAMAP-Rule" id="MF_00134"/>
    </source>
</evidence>
<evidence type="ECO:0000256" key="4">
    <source>
        <dbReference type="ARBA" id="ARBA00022793"/>
    </source>
</evidence>
<dbReference type="GO" id="GO:0004425">
    <property type="term" value="F:indole-3-glycerol-phosphate synthase activity"/>
    <property type="evidence" value="ECO:0007669"/>
    <property type="project" value="UniProtKB-UniRule"/>
</dbReference>
<dbReference type="PANTHER" id="PTHR22854:SF2">
    <property type="entry name" value="INDOLE-3-GLYCEROL-PHOSPHATE SYNTHASE"/>
    <property type="match status" value="1"/>
</dbReference>
<sequence>MDFLTKIVEHKKVEVEERKKLVPESRLKAQVKKAKHRVFMQSLSKPGPSGVNIIAEIKRASPSKGVLCPDLDPKKYAKEYEKGGAAAISVLTDSTFFMANQDDLKIVKNTSTLPILRKDFTISSYQIYETAAMGADAALLIVRILSLKQLKDYLSLCDELNLDALVEVNSEKELETASDAGARLIGINNRNLSSFDTDINTAMRLSSLLNSQQTAVAASGIAERKDIEKSLSFGIFNFLIGESLVKADNPAKLLTSLMTPLKDGVLVK</sequence>
<protein>
    <recommendedName>
        <fullName evidence="8">Indole-3-glycerol phosphate synthase</fullName>
        <shortName evidence="8">IGPS</shortName>
        <ecNumber evidence="8">4.1.1.48</ecNumber>
    </recommendedName>
</protein>
<evidence type="ECO:0000256" key="2">
    <source>
        <dbReference type="ARBA" id="ARBA00004696"/>
    </source>
</evidence>
<dbReference type="InterPro" id="IPR001468">
    <property type="entry name" value="Indole-3-GlycerolPSynthase_CS"/>
</dbReference>
<dbReference type="InterPro" id="IPR013785">
    <property type="entry name" value="Aldolase_TIM"/>
</dbReference>
<proteinExistence type="inferred from homology"/>
<keyword evidence="3 8" id="KW-0028">Amino-acid biosynthesis</keyword>
<dbReference type="GO" id="GO:0004640">
    <property type="term" value="F:phosphoribosylanthranilate isomerase activity"/>
    <property type="evidence" value="ECO:0007669"/>
    <property type="project" value="TreeGrafter"/>
</dbReference>
<keyword evidence="6 8" id="KW-0057">Aromatic amino acid biosynthesis</keyword>
<dbReference type="EMBL" id="FR695868">
    <property type="protein sequence ID" value="CBX28537.1"/>
    <property type="molecule type" value="Genomic_DNA"/>
</dbReference>
<feature type="domain" description="Indole-3-glycerol phosphate synthase" evidence="9">
    <location>
        <begin position="4"/>
        <end position="255"/>
    </location>
</feature>
<dbReference type="SUPFAM" id="SSF51366">
    <property type="entry name" value="Ribulose-phoshate binding barrel"/>
    <property type="match status" value="1"/>
</dbReference>
<dbReference type="InterPro" id="IPR011060">
    <property type="entry name" value="RibuloseP-bd_barrel"/>
</dbReference>
<evidence type="ECO:0000256" key="3">
    <source>
        <dbReference type="ARBA" id="ARBA00022605"/>
    </source>
</evidence>
<dbReference type="InterPro" id="IPR013798">
    <property type="entry name" value="Indole-3-glycerol_P_synth_dom"/>
</dbReference>
<dbReference type="AlphaFoldDB" id="E1YD93"/>
<comment type="catalytic activity">
    <reaction evidence="1 8">
        <text>1-(2-carboxyphenylamino)-1-deoxy-D-ribulose 5-phosphate + H(+) = (1S,2R)-1-C-(indol-3-yl)glycerol 3-phosphate + CO2 + H2O</text>
        <dbReference type="Rhea" id="RHEA:23476"/>
        <dbReference type="ChEBI" id="CHEBI:15377"/>
        <dbReference type="ChEBI" id="CHEBI:15378"/>
        <dbReference type="ChEBI" id="CHEBI:16526"/>
        <dbReference type="ChEBI" id="CHEBI:58613"/>
        <dbReference type="ChEBI" id="CHEBI:58866"/>
        <dbReference type="EC" id="4.1.1.48"/>
    </reaction>
</comment>
<gene>
    <name evidence="8" type="primary">trpC</name>
    <name evidence="10" type="ORF">N47_G38610</name>
</gene>
<reference evidence="10" key="1">
    <citation type="journal article" date="2011" name="Environ. Microbiol.">
        <title>Genomic insights into the metabolic potential of the polycyclic aromatic hydrocarbon degrading sulfate-reducing Deltaproteobacterium N47.</title>
        <authorList>
            <person name="Bergmann F."/>
            <person name="Selesi D."/>
            <person name="Weinmaier T."/>
            <person name="Tischler P."/>
            <person name="Rattei T."/>
            <person name="Meckenstock R.U."/>
        </authorList>
    </citation>
    <scope>NUCLEOTIDE SEQUENCE</scope>
</reference>
<dbReference type="NCBIfam" id="NF001377">
    <property type="entry name" value="PRK00278.2-4"/>
    <property type="match status" value="1"/>
</dbReference>
<evidence type="ECO:0000256" key="6">
    <source>
        <dbReference type="ARBA" id="ARBA00023141"/>
    </source>
</evidence>
<comment type="pathway">
    <text evidence="2 8">Amino-acid biosynthesis; L-tryptophan biosynthesis; L-tryptophan from chorismate: step 4/5.</text>
</comment>
<keyword evidence="5 8" id="KW-0822">Tryptophan biosynthesis</keyword>
<dbReference type="Pfam" id="PF00218">
    <property type="entry name" value="IGPS"/>
    <property type="match status" value="1"/>
</dbReference>
<dbReference type="HAMAP" id="MF_00134_B">
    <property type="entry name" value="IGPS_B"/>
    <property type="match status" value="1"/>
</dbReference>
<dbReference type="Gene3D" id="3.20.20.70">
    <property type="entry name" value="Aldolase class I"/>
    <property type="match status" value="1"/>
</dbReference>
<accession>E1YD93</accession>
<evidence type="ECO:0000259" key="9">
    <source>
        <dbReference type="Pfam" id="PF00218"/>
    </source>
</evidence>
<keyword evidence="4 8" id="KW-0210">Decarboxylase</keyword>
<name>E1YD93_9BACT</name>
<dbReference type="PROSITE" id="PS00614">
    <property type="entry name" value="IGPS"/>
    <property type="match status" value="1"/>
</dbReference>
<dbReference type="UniPathway" id="UPA00035">
    <property type="reaction ID" value="UER00043"/>
</dbReference>
<organism evidence="10">
    <name type="scientific">uncultured Desulfobacterium sp</name>
    <dbReference type="NCBI Taxonomy" id="201089"/>
    <lineage>
        <taxon>Bacteria</taxon>
        <taxon>Pseudomonadati</taxon>
        <taxon>Thermodesulfobacteriota</taxon>
        <taxon>Desulfobacteria</taxon>
        <taxon>Desulfobacterales</taxon>
        <taxon>Desulfobacteriaceae</taxon>
        <taxon>Desulfobacterium</taxon>
        <taxon>environmental samples</taxon>
    </lineage>
</organism>
<dbReference type="CDD" id="cd00331">
    <property type="entry name" value="IGPS"/>
    <property type="match status" value="1"/>
</dbReference>
<dbReference type="GO" id="GO:0000162">
    <property type="term" value="P:L-tryptophan biosynthetic process"/>
    <property type="evidence" value="ECO:0007669"/>
    <property type="project" value="UniProtKB-UniRule"/>
</dbReference>
<comment type="similarity">
    <text evidence="8">Belongs to the TrpC family.</text>
</comment>
<dbReference type="PANTHER" id="PTHR22854">
    <property type="entry name" value="TRYPTOPHAN BIOSYNTHESIS PROTEIN"/>
    <property type="match status" value="1"/>
</dbReference>
<dbReference type="InterPro" id="IPR045186">
    <property type="entry name" value="Indole-3-glycerol_P_synth"/>
</dbReference>
<keyword evidence="7 8" id="KW-0456">Lyase</keyword>
<dbReference type="FunFam" id="3.20.20.70:FF:000024">
    <property type="entry name" value="Indole-3-glycerol phosphate synthase"/>
    <property type="match status" value="1"/>
</dbReference>
<evidence type="ECO:0000256" key="5">
    <source>
        <dbReference type="ARBA" id="ARBA00022822"/>
    </source>
</evidence>
<evidence type="ECO:0000256" key="7">
    <source>
        <dbReference type="ARBA" id="ARBA00023239"/>
    </source>
</evidence>
<evidence type="ECO:0000313" key="10">
    <source>
        <dbReference type="EMBL" id="CBX28537.1"/>
    </source>
</evidence>
<evidence type="ECO:0000256" key="1">
    <source>
        <dbReference type="ARBA" id="ARBA00001633"/>
    </source>
</evidence>
<dbReference type="EC" id="4.1.1.48" evidence="8"/>